<evidence type="ECO:0008006" key="5">
    <source>
        <dbReference type="Google" id="ProtNLM"/>
    </source>
</evidence>
<feature type="domain" description="Glycosyltransferase subfamily 4-like N-terminal" evidence="2">
    <location>
        <begin position="28"/>
        <end position="185"/>
    </location>
</feature>
<reference evidence="3 4" key="1">
    <citation type="submission" date="2015-10" db="EMBL/GenBank/DDBJ databases">
        <title>Draft Genome Sequence of Chlorobium limicola strain Frasassi Growing under Artificial Lighting in the Frasassi Cave System.</title>
        <authorList>
            <person name="Mansor M."/>
            <person name="Macalady J."/>
        </authorList>
    </citation>
    <scope>NUCLEOTIDE SEQUENCE [LARGE SCALE GENOMIC DNA]</scope>
    <source>
        <strain evidence="3 4">Frasassi</strain>
    </source>
</reference>
<dbReference type="EMBL" id="LMBR01000132">
    <property type="protein sequence ID" value="KUL28709.1"/>
    <property type="molecule type" value="Genomic_DNA"/>
</dbReference>
<dbReference type="GO" id="GO:0016757">
    <property type="term" value="F:glycosyltransferase activity"/>
    <property type="evidence" value="ECO:0007669"/>
    <property type="project" value="InterPro"/>
</dbReference>
<protein>
    <recommendedName>
        <fullName evidence="5">Glycosyl transferase group 1</fullName>
    </recommendedName>
</protein>
<dbReference type="InterPro" id="IPR028098">
    <property type="entry name" value="Glyco_trans_4-like_N"/>
</dbReference>
<dbReference type="PANTHER" id="PTHR45947:SF3">
    <property type="entry name" value="SULFOQUINOVOSYL TRANSFERASE SQD2"/>
    <property type="match status" value="1"/>
</dbReference>
<dbReference type="InterPro" id="IPR001296">
    <property type="entry name" value="Glyco_trans_1"/>
</dbReference>
<evidence type="ECO:0000313" key="3">
    <source>
        <dbReference type="EMBL" id="KUL28709.1"/>
    </source>
</evidence>
<dbReference type="SUPFAM" id="SSF53756">
    <property type="entry name" value="UDP-Glycosyltransferase/glycogen phosphorylase"/>
    <property type="match status" value="1"/>
</dbReference>
<dbReference type="CDD" id="cd03801">
    <property type="entry name" value="GT4_PimA-like"/>
    <property type="match status" value="1"/>
</dbReference>
<evidence type="ECO:0000313" key="4">
    <source>
        <dbReference type="Proteomes" id="UP000053937"/>
    </source>
</evidence>
<evidence type="ECO:0000259" key="1">
    <source>
        <dbReference type="Pfam" id="PF00534"/>
    </source>
</evidence>
<dbReference type="Pfam" id="PF00534">
    <property type="entry name" value="Glycos_transf_1"/>
    <property type="match status" value="1"/>
</dbReference>
<evidence type="ECO:0000259" key="2">
    <source>
        <dbReference type="Pfam" id="PF13439"/>
    </source>
</evidence>
<organism evidence="3 4">
    <name type="scientific">Chlorobium limicola</name>
    <dbReference type="NCBI Taxonomy" id="1092"/>
    <lineage>
        <taxon>Bacteria</taxon>
        <taxon>Pseudomonadati</taxon>
        <taxon>Chlorobiota</taxon>
        <taxon>Chlorobiia</taxon>
        <taxon>Chlorobiales</taxon>
        <taxon>Chlorobiaceae</taxon>
        <taxon>Chlorobium/Pelodictyon group</taxon>
        <taxon>Chlorobium</taxon>
    </lineage>
</organism>
<proteinExistence type="predicted"/>
<dbReference type="InterPro" id="IPR050194">
    <property type="entry name" value="Glycosyltransferase_grp1"/>
</dbReference>
<accession>A0A101JKU5</accession>
<dbReference type="PANTHER" id="PTHR45947">
    <property type="entry name" value="SULFOQUINOVOSYL TRANSFERASE SQD2"/>
    <property type="match status" value="1"/>
</dbReference>
<dbReference type="Pfam" id="PF13439">
    <property type="entry name" value="Glyco_transf_4"/>
    <property type="match status" value="1"/>
</dbReference>
<sequence>MQLILFFSRRISLRKWYESGMADRESALYRQHAKKGISSTFVTYDRHISPEILPGIPGIKILWNRFKLQDTLYQFLIPLLHATALIKADILKTNQSSGSRPAVIASKIFNKPLLARCGYLQSELIASSRGINAPKTKRLIREENNLFSNADAIIVTTDAMKRNIVSRLPGTASKINVLPNYVDTDLFAPAKIVKKYDIIYVGRLSSEKNLDALLTASVRQRCRTLIIGSGAEAINLKERHPSELIEWKGTIPNNELPIWINRSRIFMLTSHHEGNPKVLLEAMACGSAIIGADSPGIRDIIRHENTGILSAGDAESLSVAIAGLIHDPERQNYFGNNARAFALSNYSLRTISEKEYAIIESLKGNTCKRKIYN</sequence>
<comment type="caution">
    <text evidence="3">The sequence shown here is derived from an EMBL/GenBank/DDBJ whole genome shotgun (WGS) entry which is preliminary data.</text>
</comment>
<name>A0A101JKU5_CHLLI</name>
<gene>
    <name evidence="3" type="ORF">ASB62_05565</name>
</gene>
<keyword evidence="4" id="KW-1185">Reference proteome</keyword>
<feature type="domain" description="Glycosyl transferase family 1" evidence="1">
    <location>
        <begin position="188"/>
        <end position="340"/>
    </location>
</feature>
<dbReference type="Gene3D" id="3.40.50.2000">
    <property type="entry name" value="Glycogen Phosphorylase B"/>
    <property type="match status" value="2"/>
</dbReference>
<dbReference type="Proteomes" id="UP000053937">
    <property type="component" value="Unassembled WGS sequence"/>
</dbReference>
<dbReference type="AlphaFoldDB" id="A0A101JKU5"/>